<dbReference type="PANTHER" id="PTHR23355">
    <property type="entry name" value="RIBONUCLEASE"/>
    <property type="match status" value="1"/>
</dbReference>
<evidence type="ECO:0000259" key="2">
    <source>
        <dbReference type="PROSITE" id="PS50137"/>
    </source>
</evidence>
<organism evidence="3 4">
    <name type="scientific">Leptolyngbya foveolarum</name>
    <dbReference type="NCBI Taxonomy" id="47253"/>
    <lineage>
        <taxon>Bacteria</taxon>
        <taxon>Bacillati</taxon>
        <taxon>Cyanobacteriota</taxon>
        <taxon>Cyanophyceae</taxon>
        <taxon>Leptolyngbyales</taxon>
        <taxon>Leptolyngbyaceae</taxon>
        <taxon>Leptolyngbya group</taxon>
        <taxon>Leptolyngbya</taxon>
    </lineage>
</organism>
<dbReference type="InterPro" id="IPR050180">
    <property type="entry name" value="RNR_Ribonuclease"/>
</dbReference>
<dbReference type="InterPro" id="IPR001900">
    <property type="entry name" value="RNase_II/R"/>
</dbReference>
<sequence length="759" mass="84942">MATSPNSPKTVNKAWLQAIAQAEALTLPETLWQRPQVQGITIDGPTSKDLDDDIYLEATPTGAIASIHIADVAELITVGSTLDKVALARTQTRYLSRGNIPMLPHALSEDKLSLLEGQPRPTLTIRVTLNHQAEIQTTEIFESWISSAKRFSYEQVDRVCQNPAHPFYEPLQRCQTWAERLNQERRNQGAIGGLFNASGFWVDENGAVMLLDGKLFHAQMIIQEFMILANRAVAHWFAERDVLALYRNHTARTIAPEREQIMQALLTTGSMELIRQKLQNWLNKAEYNPTLIGHFALNLTAYCHFTSPIRRLADLLNHRIIKALIHEQPHPYSKVELEQLCAYIATLTQEDDTATKEFYKERSQRSYQNQLEGTEATAALAALSDKEFGHIVKHAAREENFEPIQAAAMLRLERDQLSVQSLSLLLIHSGDLALQHRILAALQQRPEDATSVLVLAIDQEPSWEQLDYVEAGQDVPPFLLWVEVSIAGQVTTTRAPAQSQRKQTARHLACLNWLKAFVSDELVSPEQRQLPELTELMASQSEATEPAQLLAFAVHPSLHQPLEDGQNFVGLLQELSQSLGWALPTYQFTGASPEFVCTCTVVVQGQSFSGKGTTAQKKKAKHVAAKATFIQLQRWFQYGERVEVDEPEISVTDTVEVQDIQPAQASASVSHPILLKQLKDGQNFIGFLQQLCQTLVWDLPEYEFVGETPEFICTCTVWAEGQCFSGKAVSSQKKKAKYFATKVVLLDLQQSFQGNSGMA</sequence>
<dbReference type="GO" id="GO:0006402">
    <property type="term" value="P:mRNA catabolic process"/>
    <property type="evidence" value="ECO:0007669"/>
    <property type="project" value="TreeGrafter"/>
</dbReference>
<evidence type="ECO:0000313" key="3">
    <source>
        <dbReference type="EMBL" id="PZO11528.1"/>
    </source>
</evidence>
<dbReference type="CDD" id="cd00048">
    <property type="entry name" value="DSRM_SF"/>
    <property type="match status" value="1"/>
</dbReference>
<evidence type="ECO:0000313" key="4">
    <source>
        <dbReference type="Proteomes" id="UP000249354"/>
    </source>
</evidence>
<dbReference type="SMART" id="SM00955">
    <property type="entry name" value="RNB"/>
    <property type="match status" value="1"/>
</dbReference>
<dbReference type="Gene3D" id="3.30.160.20">
    <property type="match status" value="2"/>
</dbReference>
<dbReference type="SUPFAM" id="SSF50249">
    <property type="entry name" value="Nucleic acid-binding proteins"/>
    <property type="match status" value="1"/>
</dbReference>
<keyword evidence="1" id="KW-0694">RNA-binding</keyword>
<dbReference type="EMBL" id="QBMC01000179">
    <property type="protein sequence ID" value="PZO11528.1"/>
    <property type="molecule type" value="Genomic_DNA"/>
</dbReference>
<dbReference type="AlphaFoldDB" id="A0A2W4VXI8"/>
<feature type="domain" description="DRBM" evidence="2">
    <location>
        <begin position="683"/>
        <end position="750"/>
    </location>
</feature>
<dbReference type="PROSITE" id="PS50137">
    <property type="entry name" value="DS_RBD"/>
    <property type="match status" value="2"/>
</dbReference>
<reference evidence="3 4" key="2">
    <citation type="submission" date="2018-06" db="EMBL/GenBank/DDBJ databases">
        <title>Metagenomic assembly of (sub)arctic Cyanobacteria and their associated microbiome from non-axenic cultures.</title>
        <authorList>
            <person name="Baurain D."/>
        </authorList>
    </citation>
    <scope>NUCLEOTIDE SEQUENCE [LARGE SCALE GENOMIC DNA]</scope>
    <source>
        <strain evidence="3">ULC129bin1</strain>
    </source>
</reference>
<reference evidence="4" key="1">
    <citation type="submission" date="2018-04" db="EMBL/GenBank/DDBJ databases">
        <authorList>
            <person name="Cornet L."/>
        </authorList>
    </citation>
    <scope>NUCLEOTIDE SEQUENCE [LARGE SCALE GENOMIC DNA]</scope>
</reference>
<feature type="domain" description="DRBM" evidence="2">
    <location>
        <begin position="567"/>
        <end position="634"/>
    </location>
</feature>
<dbReference type="SUPFAM" id="SSF54768">
    <property type="entry name" value="dsRNA-binding domain-like"/>
    <property type="match status" value="2"/>
</dbReference>
<dbReference type="GO" id="GO:0003723">
    <property type="term" value="F:RNA binding"/>
    <property type="evidence" value="ECO:0007669"/>
    <property type="project" value="UniProtKB-UniRule"/>
</dbReference>
<dbReference type="InterPro" id="IPR012340">
    <property type="entry name" value="NA-bd_OB-fold"/>
</dbReference>
<dbReference type="SMART" id="SM00358">
    <property type="entry name" value="DSRM"/>
    <property type="match status" value="2"/>
</dbReference>
<evidence type="ECO:0000256" key="1">
    <source>
        <dbReference type="PROSITE-ProRule" id="PRU00266"/>
    </source>
</evidence>
<dbReference type="InterPro" id="IPR014720">
    <property type="entry name" value="dsRBD_dom"/>
</dbReference>
<accession>A0A2W4VXI8</accession>
<proteinExistence type="predicted"/>
<dbReference type="GO" id="GO:0004540">
    <property type="term" value="F:RNA nuclease activity"/>
    <property type="evidence" value="ECO:0007669"/>
    <property type="project" value="InterPro"/>
</dbReference>
<gene>
    <name evidence="3" type="ORF">DCF25_19185</name>
</gene>
<comment type="caution">
    <text evidence="3">The sequence shown here is derived from an EMBL/GenBank/DDBJ whole genome shotgun (WGS) entry which is preliminary data.</text>
</comment>
<name>A0A2W4VXI8_9CYAN</name>
<dbReference type="PANTHER" id="PTHR23355:SF9">
    <property type="entry name" value="DIS3-LIKE EXONUCLEASE 2"/>
    <property type="match status" value="1"/>
</dbReference>
<dbReference type="Proteomes" id="UP000249354">
    <property type="component" value="Unassembled WGS sequence"/>
</dbReference>
<dbReference type="Pfam" id="PF00035">
    <property type="entry name" value="dsrm"/>
    <property type="match status" value="1"/>
</dbReference>
<dbReference type="Pfam" id="PF00773">
    <property type="entry name" value="RNB"/>
    <property type="match status" value="1"/>
</dbReference>
<protein>
    <submittedName>
        <fullName evidence="3">Exoribonuclease II</fullName>
    </submittedName>
</protein>